<keyword evidence="2" id="KW-1185">Reference proteome</keyword>
<protein>
    <submittedName>
        <fullName evidence="1">Uncharacterized protein</fullName>
    </submittedName>
</protein>
<dbReference type="EMBL" id="KV425930">
    <property type="protein sequence ID" value="KZV97481.1"/>
    <property type="molecule type" value="Genomic_DNA"/>
</dbReference>
<dbReference type="Proteomes" id="UP000077266">
    <property type="component" value="Unassembled WGS sequence"/>
</dbReference>
<dbReference type="AlphaFoldDB" id="A0A165L7W8"/>
<dbReference type="InParanoid" id="A0A165L7W8"/>
<proteinExistence type="predicted"/>
<sequence>MPVMITPEARPPIFRDTKTSFAVTQLQAKDISEQSLAKFLDGRNSDILGCSATYVEQTLQTLTLATSARVLHIHMHPRMPKLSLLEEMVLQNPDLTVLGCNLDRVAFGLFLDAEGTRVTNFVDLHSLRGRGERSALKTYHILLGGEPSLHVEIVNAVFGEVPEDE</sequence>
<evidence type="ECO:0000313" key="1">
    <source>
        <dbReference type="EMBL" id="KZV97481.1"/>
    </source>
</evidence>
<name>A0A165L7W8_EXIGL</name>
<evidence type="ECO:0000313" key="2">
    <source>
        <dbReference type="Proteomes" id="UP000077266"/>
    </source>
</evidence>
<gene>
    <name evidence="1" type="ORF">EXIGLDRAFT_642252</name>
</gene>
<accession>A0A165L7W8</accession>
<reference evidence="1 2" key="1">
    <citation type="journal article" date="2016" name="Mol. Biol. Evol.">
        <title>Comparative Genomics of Early-Diverging Mushroom-Forming Fungi Provides Insights into the Origins of Lignocellulose Decay Capabilities.</title>
        <authorList>
            <person name="Nagy L.G."/>
            <person name="Riley R."/>
            <person name="Tritt A."/>
            <person name="Adam C."/>
            <person name="Daum C."/>
            <person name="Floudas D."/>
            <person name="Sun H."/>
            <person name="Yadav J.S."/>
            <person name="Pangilinan J."/>
            <person name="Larsson K.H."/>
            <person name="Matsuura K."/>
            <person name="Barry K."/>
            <person name="Labutti K."/>
            <person name="Kuo R."/>
            <person name="Ohm R.A."/>
            <person name="Bhattacharya S.S."/>
            <person name="Shirouzu T."/>
            <person name="Yoshinaga Y."/>
            <person name="Martin F.M."/>
            <person name="Grigoriev I.V."/>
            <person name="Hibbett D.S."/>
        </authorList>
    </citation>
    <scope>NUCLEOTIDE SEQUENCE [LARGE SCALE GENOMIC DNA]</scope>
    <source>
        <strain evidence="1 2">HHB12029</strain>
    </source>
</reference>
<organism evidence="1 2">
    <name type="scientific">Exidia glandulosa HHB12029</name>
    <dbReference type="NCBI Taxonomy" id="1314781"/>
    <lineage>
        <taxon>Eukaryota</taxon>
        <taxon>Fungi</taxon>
        <taxon>Dikarya</taxon>
        <taxon>Basidiomycota</taxon>
        <taxon>Agaricomycotina</taxon>
        <taxon>Agaricomycetes</taxon>
        <taxon>Auriculariales</taxon>
        <taxon>Exidiaceae</taxon>
        <taxon>Exidia</taxon>
    </lineage>
</organism>